<feature type="compositionally biased region" description="Low complexity" evidence="1">
    <location>
        <begin position="392"/>
        <end position="418"/>
    </location>
</feature>
<keyword evidence="2" id="KW-0812">Transmembrane</keyword>
<dbReference type="EMBL" id="MU865131">
    <property type="protein sequence ID" value="KAK4457187.1"/>
    <property type="molecule type" value="Genomic_DNA"/>
</dbReference>
<keyword evidence="2" id="KW-0472">Membrane</keyword>
<evidence type="ECO:0000313" key="3">
    <source>
        <dbReference type="EMBL" id="KAK4457187.1"/>
    </source>
</evidence>
<proteinExistence type="predicted"/>
<evidence type="ECO:0000256" key="1">
    <source>
        <dbReference type="SAM" id="MobiDB-lite"/>
    </source>
</evidence>
<feature type="transmembrane region" description="Helical" evidence="2">
    <location>
        <begin position="445"/>
        <end position="462"/>
    </location>
</feature>
<reference evidence="3" key="1">
    <citation type="journal article" date="2023" name="Mol. Phylogenet. Evol.">
        <title>Genome-scale phylogeny and comparative genomics of the fungal order Sordariales.</title>
        <authorList>
            <person name="Hensen N."/>
            <person name="Bonometti L."/>
            <person name="Westerberg I."/>
            <person name="Brannstrom I.O."/>
            <person name="Guillou S."/>
            <person name="Cros-Aarteil S."/>
            <person name="Calhoun S."/>
            <person name="Haridas S."/>
            <person name="Kuo A."/>
            <person name="Mondo S."/>
            <person name="Pangilinan J."/>
            <person name="Riley R."/>
            <person name="LaButti K."/>
            <person name="Andreopoulos B."/>
            <person name="Lipzen A."/>
            <person name="Chen C."/>
            <person name="Yan M."/>
            <person name="Daum C."/>
            <person name="Ng V."/>
            <person name="Clum A."/>
            <person name="Steindorff A."/>
            <person name="Ohm R.A."/>
            <person name="Martin F."/>
            <person name="Silar P."/>
            <person name="Natvig D.O."/>
            <person name="Lalanne C."/>
            <person name="Gautier V."/>
            <person name="Ament-Velasquez S.L."/>
            <person name="Kruys A."/>
            <person name="Hutchinson M.I."/>
            <person name="Powell A.J."/>
            <person name="Barry K."/>
            <person name="Miller A.N."/>
            <person name="Grigoriev I.V."/>
            <person name="Debuchy R."/>
            <person name="Gladieux P."/>
            <person name="Hiltunen Thoren M."/>
            <person name="Johannesson H."/>
        </authorList>
    </citation>
    <scope>NUCLEOTIDE SEQUENCE</scope>
    <source>
        <strain evidence="3">PSN324</strain>
    </source>
</reference>
<protein>
    <recommendedName>
        <fullName evidence="5">Peroxin 26</fullName>
    </recommendedName>
</protein>
<dbReference type="AlphaFoldDB" id="A0AAV9H8W2"/>
<name>A0AAV9H8W2_9PEZI</name>
<gene>
    <name evidence="3" type="ORF">QBC42DRAFT_350674</name>
</gene>
<feature type="compositionally biased region" description="Low complexity" evidence="1">
    <location>
        <begin position="358"/>
        <end position="384"/>
    </location>
</feature>
<organism evidence="3 4">
    <name type="scientific">Cladorrhinum samala</name>
    <dbReference type="NCBI Taxonomy" id="585594"/>
    <lineage>
        <taxon>Eukaryota</taxon>
        <taxon>Fungi</taxon>
        <taxon>Dikarya</taxon>
        <taxon>Ascomycota</taxon>
        <taxon>Pezizomycotina</taxon>
        <taxon>Sordariomycetes</taxon>
        <taxon>Sordariomycetidae</taxon>
        <taxon>Sordariales</taxon>
        <taxon>Podosporaceae</taxon>
        <taxon>Cladorrhinum</taxon>
    </lineage>
</organism>
<feature type="region of interest" description="Disordered" evidence="1">
    <location>
        <begin position="306"/>
        <end position="418"/>
    </location>
</feature>
<feature type="compositionally biased region" description="Low complexity" evidence="1">
    <location>
        <begin position="17"/>
        <end position="34"/>
    </location>
</feature>
<evidence type="ECO:0000313" key="4">
    <source>
        <dbReference type="Proteomes" id="UP001321749"/>
    </source>
</evidence>
<keyword evidence="4" id="KW-1185">Reference proteome</keyword>
<keyword evidence="2" id="KW-1133">Transmembrane helix</keyword>
<feature type="compositionally biased region" description="Basic and acidic residues" evidence="1">
    <location>
        <begin position="306"/>
        <end position="326"/>
    </location>
</feature>
<sequence length="494" mass="54402">MASNRFSYPAADGLSASFSSLSSSNSTPRPSSSSHITKTYRQASQLFLTRRLPEALSTVLPLVSPPTPEDPKNQNAPFEPAPVIKASKSSRIKVWSLYLTVLNAILELDSDEGKAAFGTQEWRALCHKVREGEIWEEVVRNGYHGVEGDVDADVVINLATILLAHAKSQALNQKRLENWLAASRNPQLDSVSSDRFADPIPRRYSSPAAGAKPSNGADTPHDLNSRVKILELYTLHVLVHNNEWDYAKEFITVSPVLDEERREAFLQALQSLQEERRELEKREEEARKQREEKIKRDIEEARRLRAENEERERKRLQEEREKRENGGKLQKVVSEGDFGVVGEKKGEEDKKKKKKRASSPSPSTISSSSSSSSSTLAAGGAAAKSKGKKSSLKPPSSSAAKKGGSSGNGNVVKKSPSSSSLASRASMALRGLVGSIAMTFRTNPYFLYRMLAFIVALLVLLGRKKVRERVIKILGDSWGKVKATAGMGTKVSYI</sequence>
<reference evidence="3" key="2">
    <citation type="submission" date="2023-06" db="EMBL/GenBank/DDBJ databases">
        <authorList>
            <consortium name="Lawrence Berkeley National Laboratory"/>
            <person name="Mondo S.J."/>
            <person name="Hensen N."/>
            <person name="Bonometti L."/>
            <person name="Westerberg I."/>
            <person name="Brannstrom I.O."/>
            <person name="Guillou S."/>
            <person name="Cros-Aarteil S."/>
            <person name="Calhoun S."/>
            <person name="Haridas S."/>
            <person name="Kuo A."/>
            <person name="Pangilinan J."/>
            <person name="Riley R."/>
            <person name="Labutti K."/>
            <person name="Andreopoulos B."/>
            <person name="Lipzen A."/>
            <person name="Chen C."/>
            <person name="Yanf M."/>
            <person name="Daum C."/>
            <person name="Ng V."/>
            <person name="Clum A."/>
            <person name="Steindorff A."/>
            <person name="Ohm R."/>
            <person name="Martin F."/>
            <person name="Silar P."/>
            <person name="Natvig D."/>
            <person name="Lalanne C."/>
            <person name="Gautier V."/>
            <person name="Ament-Velasquez S.L."/>
            <person name="Kruys A."/>
            <person name="Hutchinson M.I."/>
            <person name="Powell A.J."/>
            <person name="Barry K."/>
            <person name="Miller A.N."/>
            <person name="Grigoriev I.V."/>
            <person name="Debuchy R."/>
            <person name="Gladieux P."/>
            <person name="Thoren M.H."/>
            <person name="Johannesson H."/>
        </authorList>
    </citation>
    <scope>NUCLEOTIDE SEQUENCE</scope>
    <source>
        <strain evidence="3">PSN324</strain>
    </source>
</reference>
<comment type="caution">
    <text evidence="3">The sequence shown here is derived from an EMBL/GenBank/DDBJ whole genome shotgun (WGS) entry which is preliminary data.</text>
</comment>
<feature type="region of interest" description="Disordered" evidence="1">
    <location>
        <begin position="17"/>
        <end position="38"/>
    </location>
</feature>
<feature type="region of interest" description="Disordered" evidence="1">
    <location>
        <begin position="189"/>
        <end position="222"/>
    </location>
</feature>
<accession>A0AAV9H8W2</accession>
<evidence type="ECO:0000256" key="2">
    <source>
        <dbReference type="SAM" id="Phobius"/>
    </source>
</evidence>
<dbReference type="Proteomes" id="UP001321749">
    <property type="component" value="Unassembled WGS sequence"/>
</dbReference>
<evidence type="ECO:0008006" key="5">
    <source>
        <dbReference type="Google" id="ProtNLM"/>
    </source>
</evidence>